<keyword evidence="5" id="KW-0598">Phosphotransferase system</keyword>
<keyword evidence="4" id="KW-0808">Transferase</keyword>
<gene>
    <name evidence="9" type="ORF">KIJ12_04605</name>
</gene>
<feature type="modified residue" description="Phosphocysteine; by EIIA" evidence="7">
    <location>
        <position position="10"/>
    </location>
</feature>
<proteinExistence type="predicted"/>
<dbReference type="PANTHER" id="PTHR34581:SF2">
    <property type="entry name" value="PTS SYSTEM N,N'-DIACETYLCHITOBIOSE-SPECIFIC EIIB COMPONENT"/>
    <property type="match status" value="1"/>
</dbReference>
<dbReference type="SUPFAM" id="SSF52794">
    <property type="entry name" value="PTS system IIB component-like"/>
    <property type="match status" value="1"/>
</dbReference>
<evidence type="ECO:0000256" key="7">
    <source>
        <dbReference type="PROSITE-ProRule" id="PRU00423"/>
    </source>
</evidence>
<dbReference type="GO" id="GO:0009401">
    <property type="term" value="P:phosphoenolpyruvate-dependent sugar phosphotransferase system"/>
    <property type="evidence" value="ECO:0007669"/>
    <property type="project" value="UniProtKB-KW"/>
</dbReference>
<evidence type="ECO:0000256" key="5">
    <source>
        <dbReference type="ARBA" id="ARBA00022683"/>
    </source>
</evidence>
<evidence type="ECO:0000256" key="2">
    <source>
        <dbReference type="ARBA" id="ARBA00022553"/>
    </source>
</evidence>
<reference evidence="9" key="1">
    <citation type="submission" date="2021-05" db="EMBL/GenBank/DDBJ databases">
        <title>Pangenome of Leuconostoc gelidum warrants species status for Leuconostoc gelidum subsp. gasicomitatum.</title>
        <authorList>
            <person name="Johansson P."/>
            <person name="Sade E."/>
            <person name="Hultman J."/>
            <person name="Auvinen P."/>
            <person name="Bjorkroth J."/>
        </authorList>
    </citation>
    <scope>NUCLEOTIDE SEQUENCE</scope>
    <source>
        <strain evidence="9">A.21.4</strain>
    </source>
</reference>
<evidence type="ECO:0000256" key="6">
    <source>
        <dbReference type="ARBA" id="ARBA00022777"/>
    </source>
</evidence>
<dbReference type="PROSITE" id="PS51100">
    <property type="entry name" value="PTS_EIIB_TYPE_3"/>
    <property type="match status" value="1"/>
</dbReference>
<dbReference type="InterPro" id="IPR013012">
    <property type="entry name" value="PTS_EIIB_3"/>
</dbReference>
<evidence type="ECO:0000313" key="10">
    <source>
        <dbReference type="Proteomes" id="UP000752647"/>
    </source>
</evidence>
<name>A0A9Q3SYL8_9LACO</name>
<dbReference type="GO" id="GO:0008982">
    <property type="term" value="F:protein-N(PI)-phosphohistidine-sugar phosphotransferase activity"/>
    <property type="evidence" value="ECO:0007669"/>
    <property type="project" value="InterPro"/>
</dbReference>
<keyword evidence="1" id="KW-0813">Transport</keyword>
<evidence type="ECO:0000256" key="1">
    <source>
        <dbReference type="ARBA" id="ARBA00022448"/>
    </source>
</evidence>
<dbReference type="InterPro" id="IPR036095">
    <property type="entry name" value="PTS_EIIB-like_sf"/>
</dbReference>
<dbReference type="CDD" id="cd05564">
    <property type="entry name" value="PTS_IIB_chitobiose_lichenan"/>
    <property type="match status" value="1"/>
</dbReference>
<keyword evidence="2" id="KW-0597">Phosphoprotein</keyword>
<dbReference type="Pfam" id="PF02302">
    <property type="entry name" value="PTS_IIB"/>
    <property type="match status" value="1"/>
</dbReference>
<organism evidence="9 10">
    <name type="scientific">Leuconostoc gasicomitatum</name>
    <dbReference type="NCBI Taxonomy" id="115778"/>
    <lineage>
        <taxon>Bacteria</taxon>
        <taxon>Bacillati</taxon>
        <taxon>Bacillota</taxon>
        <taxon>Bacilli</taxon>
        <taxon>Lactobacillales</taxon>
        <taxon>Lactobacillaceae</taxon>
        <taxon>Leuconostoc</taxon>
        <taxon>Leuconostoc gelidum group</taxon>
    </lineage>
</organism>
<dbReference type="PANTHER" id="PTHR34581">
    <property type="entry name" value="PTS SYSTEM N,N'-DIACETYLCHITOBIOSE-SPECIFIC EIIB COMPONENT"/>
    <property type="match status" value="1"/>
</dbReference>
<dbReference type="RefSeq" id="WP_060391795.1">
    <property type="nucleotide sequence ID" value="NZ_CBCPIF010000003.1"/>
</dbReference>
<evidence type="ECO:0000256" key="4">
    <source>
        <dbReference type="ARBA" id="ARBA00022679"/>
    </source>
</evidence>
<dbReference type="GO" id="GO:0016301">
    <property type="term" value="F:kinase activity"/>
    <property type="evidence" value="ECO:0007669"/>
    <property type="project" value="UniProtKB-KW"/>
</dbReference>
<evidence type="ECO:0000259" key="8">
    <source>
        <dbReference type="PROSITE" id="PS51100"/>
    </source>
</evidence>
<keyword evidence="3 9" id="KW-0762">Sugar transport</keyword>
<dbReference type="InterPro" id="IPR051819">
    <property type="entry name" value="PTS_sugar-specific_EIIB"/>
</dbReference>
<dbReference type="InterPro" id="IPR003501">
    <property type="entry name" value="PTS_EIIB_2/3"/>
</dbReference>
<keyword evidence="6" id="KW-0418">Kinase</keyword>
<dbReference type="Proteomes" id="UP000752647">
    <property type="component" value="Unassembled WGS sequence"/>
</dbReference>
<protein>
    <submittedName>
        <fullName evidence="9">PTS sugar transporter subunit IIB</fullName>
    </submittedName>
</protein>
<dbReference type="AlphaFoldDB" id="A0A9Q3SYL8"/>
<evidence type="ECO:0000256" key="3">
    <source>
        <dbReference type="ARBA" id="ARBA00022597"/>
    </source>
</evidence>
<comment type="caution">
    <text evidence="9">The sequence shown here is derived from an EMBL/GenBank/DDBJ whole genome shotgun (WGS) entry which is preliminary data.</text>
</comment>
<feature type="domain" description="PTS EIIB type-3" evidence="8">
    <location>
        <begin position="3"/>
        <end position="107"/>
    </location>
</feature>
<evidence type="ECO:0000313" key="9">
    <source>
        <dbReference type="EMBL" id="MBZ5962439.1"/>
    </source>
</evidence>
<accession>A0A9Q3SYL8</accession>
<dbReference type="EMBL" id="JAHBFI010000009">
    <property type="protein sequence ID" value="MBZ5962439.1"/>
    <property type="molecule type" value="Genomic_DNA"/>
</dbReference>
<dbReference type="Gene3D" id="3.40.50.2300">
    <property type="match status" value="1"/>
</dbReference>
<sequence length="107" mass="11900">MSTKNIMLCCVAGMSTSLLVNKMKKAATELEKDVVIFATSVSGFDQELASREVDCVMLGPQVSYMEKDFKEKLKDKNMPLSVINMQDYGMMNGEKVLLQAYELMGGE</sequence>